<dbReference type="EMBL" id="JAAOAR010000341">
    <property type="protein sequence ID" value="KAF5586830.1"/>
    <property type="molecule type" value="Genomic_DNA"/>
</dbReference>
<reference evidence="4 5" key="1">
    <citation type="submission" date="2020-05" db="EMBL/GenBank/DDBJ databases">
        <title>Identification and distribution of gene clusters putatively required for synthesis of sphingolipid metabolism inhibitors in phylogenetically diverse species of the filamentous fungus Fusarium.</title>
        <authorList>
            <person name="Kim H.-S."/>
            <person name="Busman M."/>
            <person name="Brown D.W."/>
            <person name="Divon H."/>
            <person name="Uhlig S."/>
            <person name="Proctor R.H."/>
        </authorList>
    </citation>
    <scope>NUCLEOTIDE SEQUENCE [LARGE SCALE GENOMIC DNA]</scope>
    <source>
        <strain evidence="4 5">NRRL 25211</strain>
    </source>
</reference>
<dbReference type="SUPFAM" id="SSF48403">
    <property type="entry name" value="Ankyrin repeat"/>
    <property type="match status" value="2"/>
</dbReference>
<name>A0A8H5L5M4_9HYPO</name>
<feature type="domain" description="DUF8212" evidence="3">
    <location>
        <begin position="195"/>
        <end position="221"/>
    </location>
</feature>
<feature type="repeat" description="ANK" evidence="1">
    <location>
        <begin position="515"/>
        <end position="547"/>
    </location>
</feature>
<dbReference type="Proteomes" id="UP000544095">
    <property type="component" value="Unassembled WGS sequence"/>
</dbReference>
<gene>
    <name evidence="4" type="ORF">FPANT_7123</name>
</gene>
<dbReference type="Pfam" id="PF26640">
    <property type="entry name" value="DUF8212"/>
    <property type="match status" value="1"/>
</dbReference>
<dbReference type="Pfam" id="PF12796">
    <property type="entry name" value="Ank_2"/>
    <property type="match status" value="3"/>
</dbReference>
<dbReference type="PANTHER" id="PTHR10622:SF10">
    <property type="entry name" value="HET DOMAIN-CONTAINING PROTEIN"/>
    <property type="match status" value="1"/>
</dbReference>
<feature type="repeat" description="ANK" evidence="1">
    <location>
        <begin position="449"/>
        <end position="481"/>
    </location>
</feature>
<dbReference type="PROSITE" id="PS50297">
    <property type="entry name" value="ANK_REP_REGION"/>
    <property type="match status" value="3"/>
</dbReference>
<dbReference type="Gene3D" id="1.25.40.20">
    <property type="entry name" value="Ankyrin repeat-containing domain"/>
    <property type="match status" value="3"/>
</dbReference>
<dbReference type="InterPro" id="IPR058525">
    <property type="entry name" value="DUF8212"/>
</dbReference>
<keyword evidence="5" id="KW-1185">Reference proteome</keyword>
<evidence type="ECO:0000313" key="4">
    <source>
        <dbReference type="EMBL" id="KAF5586830.1"/>
    </source>
</evidence>
<evidence type="ECO:0000256" key="1">
    <source>
        <dbReference type="PROSITE-ProRule" id="PRU00023"/>
    </source>
</evidence>
<sequence length="586" mass="64712">MRLVNTKTIQLEFLADDNVPDYAILSHTWEQEEVLFQDMGHDSAKSKKGYAKLESCCRVARENGFEYIWDDTCCIDKTSSAELSEAINSMYRYYQEASICYGYLADISTVSEVPNSRWFTRGWTLQELIAPTSMIFFDKDWQSILCDSEELETTSIAQRMSWAADRVTTRKEDRAYSLMGIFGINMPLLYGEGDKAFYRLQEEIMRVSDDHSLFAWKATTSRGGLLAPTPAAFKHSGDIIPWNPFTPYNSPFTITNKGVHMQAPFIAQDTSGRGLCVLHFVERNSLSSLAEAASAGDAGSVWYLLAQDPSGTMHDEARSTICLAARGGHERLVSQLLARRDTAHLTIDDQGRTALSHAAECGQEAIVRFILSSARIHPDTRDIHGLTALWYAVYHRHSACAKLLLQKGLVSGNVGGDDNTQTALWHAVSSGDLDLVRLLLQNKALQSTGGEPALCAAVSNQHLAITDLLLQHGADPDERDSKRRSPLQIACRQDNHAIVSLLMRNGVNSDVLDTAGKTELAFATLRGNVALAKVLLENGANPRAKCANGKTAAAYATGQEMKSLIGNQRWYKTLLDRTSTNRSAMS</sequence>
<proteinExistence type="predicted"/>
<dbReference type="InterPro" id="IPR010730">
    <property type="entry name" value="HET"/>
</dbReference>
<dbReference type="SMART" id="SM00248">
    <property type="entry name" value="ANK"/>
    <property type="match status" value="8"/>
</dbReference>
<dbReference type="PROSITE" id="PS50088">
    <property type="entry name" value="ANK_REPEAT"/>
    <property type="match status" value="3"/>
</dbReference>
<comment type="caution">
    <text evidence="4">The sequence shown here is derived from an EMBL/GenBank/DDBJ whole genome shotgun (WGS) entry which is preliminary data.</text>
</comment>
<dbReference type="AlphaFoldDB" id="A0A8H5L5M4"/>
<accession>A0A8H5L5M4</accession>
<dbReference type="InterPro" id="IPR036770">
    <property type="entry name" value="Ankyrin_rpt-contain_sf"/>
</dbReference>
<dbReference type="PANTHER" id="PTHR10622">
    <property type="entry name" value="HET DOMAIN-CONTAINING PROTEIN"/>
    <property type="match status" value="1"/>
</dbReference>
<keyword evidence="1" id="KW-0040">ANK repeat</keyword>
<dbReference type="InterPro" id="IPR002110">
    <property type="entry name" value="Ankyrin_rpt"/>
</dbReference>
<dbReference type="Pfam" id="PF06985">
    <property type="entry name" value="HET"/>
    <property type="match status" value="1"/>
</dbReference>
<evidence type="ECO:0000313" key="5">
    <source>
        <dbReference type="Proteomes" id="UP000544095"/>
    </source>
</evidence>
<feature type="domain" description="Heterokaryon incompatibility" evidence="2">
    <location>
        <begin position="22"/>
        <end position="106"/>
    </location>
</feature>
<protein>
    <submittedName>
        <fullName evidence="4">Beta transducin</fullName>
    </submittedName>
</protein>
<feature type="repeat" description="ANK" evidence="1">
    <location>
        <begin position="482"/>
        <end position="514"/>
    </location>
</feature>
<evidence type="ECO:0000259" key="3">
    <source>
        <dbReference type="Pfam" id="PF26640"/>
    </source>
</evidence>
<organism evidence="4 5">
    <name type="scientific">Fusarium pseudoanthophilum</name>
    <dbReference type="NCBI Taxonomy" id="48495"/>
    <lineage>
        <taxon>Eukaryota</taxon>
        <taxon>Fungi</taxon>
        <taxon>Dikarya</taxon>
        <taxon>Ascomycota</taxon>
        <taxon>Pezizomycotina</taxon>
        <taxon>Sordariomycetes</taxon>
        <taxon>Hypocreomycetidae</taxon>
        <taxon>Hypocreales</taxon>
        <taxon>Nectriaceae</taxon>
        <taxon>Fusarium</taxon>
        <taxon>Fusarium fujikuroi species complex</taxon>
    </lineage>
</organism>
<evidence type="ECO:0000259" key="2">
    <source>
        <dbReference type="Pfam" id="PF06985"/>
    </source>
</evidence>